<feature type="transmembrane region" description="Helical" evidence="1">
    <location>
        <begin position="34"/>
        <end position="51"/>
    </location>
</feature>
<organism evidence="2 3">
    <name type="scientific">Qipengyuania citrea LAMA 915</name>
    <dbReference type="NCBI Taxonomy" id="1306953"/>
    <lineage>
        <taxon>Bacteria</taxon>
        <taxon>Pseudomonadati</taxon>
        <taxon>Pseudomonadota</taxon>
        <taxon>Alphaproteobacteria</taxon>
        <taxon>Sphingomonadales</taxon>
        <taxon>Erythrobacteraceae</taxon>
        <taxon>Qipengyuania</taxon>
    </lineage>
</organism>
<keyword evidence="1" id="KW-0812">Transmembrane</keyword>
<dbReference type="Proteomes" id="UP000037446">
    <property type="component" value="Unassembled WGS sequence"/>
</dbReference>
<gene>
    <name evidence="2" type="ORF">J121_2869</name>
</gene>
<comment type="caution">
    <text evidence="2">The sequence shown here is derived from an EMBL/GenBank/DDBJ whole genome shotgun (WGS) entry which is preliminary data.</text>
</comment>
<name>A0A0L1KGA0_9SPHN</name>
<proteinExistence type="predicted"/>
<dbReference type="EMBL" id="JYNE01000017">
    <property type="protein sequence ID" value="KNH03090.1"/>
    <property type="molecule type" value="Genomic_DNA"/>
</dbReference>
<keyword evidence="1" id="KW-1133">Transmembrane helix</keyword>
<evidence type="ECO:0000313" key="2">
    <source>
        <dbReference type="EMBL" id="KNH03090.1"/>
    </source>
</evidence>
<protein>
    <submittedName>
        <fullName evidence="2">Uncharacterized protein</fullName>
    </submittedName>
</protein>
<sequence>MALWLYIGLFIPTPDIGDGWLGWTLPRMLADTRFGLTMAPIILAIPGVWFWQRGRKASGE</sequence>
<dbReference type="PATRIC" id="fig|1306953.7.peg.2971"/>
<keyword evidence="1" id="KW-0472">Membrane</keyword>
<dbReference type="AlphaFoldDB" id="A0A0L1KGA0"/>
<accession>A0A0L1KGA0</accession>
<evidence type="ECO:0000256" key="1">
    <source>
        <dbReference type="SAM" id="Phobius"/>
    </source>
</evidence>
<reference evidence="2" key="1">
    <citation type="submission" date="2015-02" db="EMBL/GenBank/DDBJ databases">
        <authorList>
            <person name="Chooi Y.-H."/>
        </authorList>
    </citation>
    <scope>NUCLEOTIDE SEQUENCE [LARGE SCALE GENOMIC DNA]</scope>
    <source>
        <strain evidence="2">LAMA 915</strain>
    </source>
</reference>
<evidence type="ECO:0000313" key="3">
    <source>
        <dbReference type="Proteomes" id="UP000037446"/>
    </source>
</evidence>